<keyword evidence="2" id="KW-1185">Reference proteome</keyword>
<proteinExistence type="predicted"/>
<dbReference type="InterPro" id="IPR025921">
    <property type="entry name" value="HmuY"/>
</dbReference>
<evidence type="ECO:0000313" key="1">
    <source>
        <dbReference type="EMBL" id="MBD1431935.1"/>
    </source>
</evidence>
<dbReference type="RefSeq" id="WP_190992965.1">
    <property type="nucleotide sequence ID" value="NZ_JACOIK010000002.1"/>
</dbReference>
<sequence length="234" mass="26335">MLFRIGLNKFKYVAVVLLFAACSKDDDATPSMEDGKSTVIYDLAGDTKASMMDGVDGKEQRDFYTFLFDLESKRQIWLRPESDSTIMQTDTWDLAFNGPYNSIVSVNNATQESNPGYDGPADRTAIVLLQQSYESVTTAPSDAEFDSSNLVSIGQADNEQSPGWYAYNSSTHVMRPYTNRTYALRLPDGKFAKLQLYSVYKGNPPAVTDMYWPAPYLTFRYYVQPDGSRNLKTN</sequence>
<name>A0ABR7YKT2_9SPHI</name>
<comment type="caution">
    <text evidence="1">The sequence shown here is derived from an EMBL/GenBank/DDBJ whole genome shotgun (WGS) entry which is preliminary data.</text>
</comment>
<reference evidence="1 2" key="1">
    <citation type="submission" date="2020-08" db="EMBL/GenBank/DDBJ databases">
        <title>Sphingobacterium sp. DN00404 isolated from aquaculture water.</title>
        <authorList>
            <person name="Zhang M."/>
        </authorList>
    </citation>
    <scope>NUCLEOTIDE SEQUENCE [LARGE SCALE GENOMIC DNA]</scope>
    <source>
        <strain evidence="1 2">DN00404</strain>
    </source>
</reference>
<dbReference type="EMBL" id="JACOIK010000002">
    <property type="protein sequence ID" value="MBD1431935.1"/>
    <property type="molecule type" value="Genomic_DNA"/>
</dbReference>
<dbReference type="PROSITE" id="PS51257">
    <property type="entry name" value="PROKAR_LIPOPROTEIN"/>
    <property type="match status" value="1"/>
</dbReference>
<protein>
    <submittedName>
        <fullName evidence="1">HmuY family protein</fullName>
    </submittedName>
</protein>
<dbReference type="CDD" id="cd12105">
    <property type="entry name" value="HmuY"/>
    <property type="match status" value="1"/>
</dbReference>
<evidence type="ECO:0000313" key="2">
    <source>
        <dbReference type="Proteomes" id="UP000602759"/>
    </source>
</evidence>
<organism evidence="1 2">
    <name type="scientific">Sphingobacterium micropteri</name>
    <dbReference type="NCBI Taxonomy" id="2763501"/>
    <lineage>
        <taxon>Bacteria</taxon>
        <taxon>Pseudomonadati</taxon>
        <taxon>Bacteroidota</taxon>
        <taxon>Sphingobacteriia</taxon>
        <taxon>Sphingobacteriales</taxon>
        <taxon>Sphingobacteriaceae</taxon>
        <taxon>Sphingobacterium</taxon>
    </lineage>
</organism>
<accession>A0ABR7YKT2</accession>
<gene>
    <name evidence="1" type="ORF">H8B06_03775</name>
</gene>
<dbReference type="Proteomes" id="UP000602759">
    <property type="component" value="Unassembled WGS sequence"/>
</dbReference>